<gene>
    <name evidence="5" type="ORF">EDC50_1660</name>
</gene>
<dbReference type="PANTHER" id="PTHR43022:SF1">
    <property type="entry name" value="PROTEIN SMF"/>
    <property type="match status" value="1"/>
</dbReference>
<evidence type="ECO:0000256" key="2">
    <source>
        <dbReference type="SAM" id="MobiDB-lite"/>
    </source>
</evidence>
<protein>
    <submittedName>
        <fullName evidence="5">DNA processing protein</fullName>
    </submittedName>
</protein>
<comment type="similarity">
    <text evidence="1">Belongs to the DprA/Smf family.</text>
</comment>
<dbReference type="InterPro" id="IPR003488">
    <property type="entry name" value="DprA"/>
</dbReference>
<dbReference type="InterPro" id="IPR057666">
    <property type="entry name" value="DrpA_SLOG"/>
</dbReference>
<comment type="caution">
    <text evidence="5">The sequence shown here is derived from an EMBL/GenBank/DDBJ whole genome shotgun (WGS) entry which is preliminary data.</text>
</comment>
<name>A0A3N4VKM8_9GAMM</name>
<accession>A0A3N4VKM8</accession>
<feature type="domain" description="Smf/DprA SLOG" evidence="3">
    <location>
        <begin position="79"/>
        <end position="285"/>
    </location>
</feature>
<dbReference type="NCBIfam" id="TIGR00732">
    <property type="entry name" value="dprA"/>
    <property type="match status" value="1"/>
</dbReference>
<evidence type="ECO:0000313" key="6">
    <source>
        <dbReference type="Proteomes" id="UP000269708"/>
    </source>
</evidence>
<dbReference type="EMBL" id="RKQN01000002">
    <property type="protein sequence ID" value="RPE79831.1"/>
    <property type="molecule type" value="Genomic_DNA"/>
</dbReference>
<dbReference type="RefSeq" id="WP_123770007.1">
    <property type="nucleotide sequence ID" value="NZ_RKQN01000002.1"/>
</dbReference>
<evidence type="ECO:0000256" key="1">
    <source>
        <dbReference type="ARBA" id="ARBA00006525"/>
    </source>
</evidence>
<feature type="domain" description="DprA winged helix" evidence="4">
    <location>
        <begin position="315"/>
        <end position="373"/>
    </location>
</feature>
<reference evidence="5 6" key="1">
    <citation type="submission" date="2018-11" db="EMBL/GenBank/DDBJ databases">
        <title>Genomic Encyclopedia of Type Strains, Phase IV (KMG-IV): sequencing the most valuable type-strain genomes for metagenomic binning, comparative biology and taxonomic classification.</title>
        <authorList>
            <person name="Goeker M."/>
        </authorList>
    </citation>
    <scope>NUCLEOTIDE SEQUENCE [LARGE SCALE GENOMIC DNA]</scope>
    <source>
        <strain evidence="5 6">DSM 25623</strain>
    </source>
</reference>
<dbReference type="Pfam" id="PF17782">
    <property type="entry name" value="WHD_DprA"/>
    <property type="match status" value="1"/>
</dbReference>
<dbReference type="InterPro" id="IPR041614">
    <property type="entry name" value="DprA_WH"/>
</dbReference>
<dbReference type="OrthoDB" id="9785707at2"/>
<dbReference type="Gene3D" id="1.10.10.10">
    <property type="entry name" value="Winged helix-like DNA-binding domain superfamily/Winged helix DNA-binding domain"/>
    <property type="match status" value="1"/>
</dbReference>
<evidence type="ECO:0000259" key="4">
    <source>
        <dbReference type="Pfam" id="PF17782"/>
    </source>
</evidence>
<feature type="region of interest" description="Disordered" evidence="2">
    <location>
        <begin position="305"/>
        <end position="336"/>
    </location>
</feature>
<evidence type="ECO:0000259" key="3">
    <source>
        <dbReference type="Pfam" id="PF02481"/>
    </source>
</evidence>
<dbReference type="Pfam" id="PF02481">
    <property type="entry name" value="DNA_processg_A"/>
    <property type="match status" value="1"/>
</dbReference>
<organism evidence="5 6">
    <name type="scientific">Vulcaniibacterium tengchongense</name>
    <dbReference type="NCBI Taxonomy" id="1273429"/>
    <lineage>
        <taxon>Bacteria</taxon>
        <taxon>Pseudomonadati</taxon>
        <taxon>Pseudomonadota</taxon>
        <taxon>Gammaproteobacteria</taxon>
        <taxon>Lysobacterales</taxon>
        <taxon>Lysobacteraceae</taxon>
        <taxon>Vulcaniibacterium</taxon>
    </lineage>
</organism>
<evidence type="ECO:0000313" key="5">
    <source>
        <dbReference type="EMBL" id="RPE79831.1"/>
    </source>
</evidence>
<dbReference type="Gene3D" id="3.40.50.450">
    <property type="match status" value="1"/>
</dbReference>
<dbReference type="SUPFAM" id="SSF102405">
    <property type="entry name" value="MCP/YpsA-like"/>
    <property type="match status" value="1"/>
</dbReference>
<dbReference type="GO" id="GO:0009294">
    <property type="term" value="P:DNA-mediated transformation"/>
    <property type="evidence" value="ECO:0007669"/>
    <property type="project" value="InterPro"/>
</dbReference>
<dbReference type="AlphaFoldDB" id="A0A3N4VKM8"/>
<keyword evidence="6" id="KW-1185">Reference proteome</keyword>
<sequence length="379" mass="39161">MRCDDDIDALLRLALAGGPAAPRRGLLERFASAAAACRAGPDAWRIAGLDADQAQALRQPDRAALARARAWLAAPGRHLLGWHDPDYPPQLRRTPNPPPALFVAGEPARLWHPGIAVVGSRAPTPGGREHAREFAHAFAASGLAVVSGLAAGIDTAAHEGALEAGGLTVAVLGTGPDVAYPRANAGLLERIAASGVVVSEHPPGTGPHRGHFPSRNRILAGLALGTVVVEAALRSGALITARLAAEAGREVFALPGSIRNPLARGCHRLIRDGAALIEGPGEAIDALAAQAAELATDLRARLCAPISPSQGNDAAPAADPPPADPDHQTLWNALGHDPTGMDELVARTGLTAAAVSSMLLLMELEGRVASRHGRYFRSR</sequence>
<dbReference type="PANTHER" id="PTHR43022">
    <property type="entry name" value="PROTEIN SMF"/>
    <property type="match status" value="1"/>
</dbReference>
<proteinExistence type="inferred from homology"/>
<dbReference type="Proteomes" id="UP000269708">
    <property type="component" value="Unassembled WGS sequence"/>
</dbReference>
<dbReference type="InterPro" id="IPR036388">
    <property type="entry name" value="WH-like_DNA-bd_sf"/>
</dbReference>